<reference evidence="2" key="1">
    <citation type="submission" date="2020-05" db="EMBL/GenBank/DDBJ databases">
        <title>WGS assembly of Panicum virgatum.</title>
        <authorList>
            <person name="Lovell J.T."/>
            <person name="Jenkins J."/>
            <person name="Shu S."/>
            <person name="Juenger T.E."/>
            <person name="Schmutz J."/>
        </authorList>
    </citation>
    <scope>NUCLEOTIDE SEQUENCE</scope>
    <source>
        <strain evidence="2">AP13</strain>
    </source>
</reference>
<dbReference type="AlphaFoldDB" id="A0A8T0ME82"/>
<evidence type="ECO:0000256" key="1">
    <source>
        <dbReference type="SAM" id="MobiDB-lite"/>
    </source>
</evidence>
<comment type="caution">
    <text evidence="2">The sequence shown here is derived from an EMBL/GenBank/DDBJ whole genome shotgun (WGS) entry which is preliminary data.</text>
</comment>
<name>A0A8T0ME82_PANVG</name>
<protein>
    <submittedName>
        <fullName evidence="2">Uncharacterized protein</fullName>
    </submittedName>
</protein>
<sequence length="115" mass="12570">MQRAEPSSSSPLSPTRIAPTGRSSTRYPRRPSDRPIARVDAPPLPACLHCTSPSSMEEPRFGCRPGHLSTLRSGNAPARHVQNANAAGHRVCTGAEGIDKLILVLLCLVRRRRRR</sequence>
<accession>A0A8T0ME82</accession>
<dbReference type="EMBL" id="CM029054">
    <property type="protein sequence ID" value="KAG2534563.1"/>
    <property type="molecule type" value="Genomic_DNA"/>
</dbReference>
<keyword evidence="3" id="KW-1185">Reference proteome</keyword>
<proteinExistence type="predicted"/>
<evidence type="ECO:0000313" key="3">
    <source>
        <dbReference type="Proteomes" id="UP000823388"/>
    </source>
</evidence>
<feature type="compositionally biased region" description="Polar residues" evidence="1">
    <location>
        <begin position="1"/>
        <end position="13"/>
    </location>
</feature>
<evidence type="ECO:0000313" key="2">
    <source>
        <dbReference type="EMBL" id="KAG2534563.1"/>
    </source>
</evidence>
<dbReference type="Proteomes" id="UP000823388">
    <property type="component" value="Chromosome 9N"/>
</dbReference>
<gene>
    <name evidence="2" type="ORF">PVAP13_9NG069861</name>
</gene>
<feature type="region of interest" description="Disordered" evidence="1">
    <location>
        <begin position="1"/>
        <end position="42"/>
    </location>
</feature>
<organism evidence="2 3">
    <name type="scientific">Panicum virgatum</name>
    <name type="common">Blackwell switchgrass</name>
    <dbReference type="NCBI Taxonomy" id="38727"/>
    <lineage>
        <taxon>Eukaryota</taxon>
        <taxon>Viridiplantae</taxon>
        <taxon>Streptophyta</taxon>
        <taxon>Embryophyta</taxon>
        <taxon>Tracheophyta</taxon>
        <taxon>Spermatophyta</taxon>
        <taxon>Magnoliopsida</taxon>
        <taxon>Liliopsida</taxon>
        <taxon>Poales</taxon>
        <taxon>Poaceae</taxon>
        <taxon>PACMAD clade</taxon>
        <taxon>Panicoideae</taxon>
        <taxon>Panicodae</taxon>
        <taxon>Paniceae</taxon>
        <taxon>Panicinae</taxon>
        <taxon>Panicum</taxon>
        <taxon>Panicum sect. Hiantes</taxon>
    </lineage>
</organism>